<reference evidence="7" key="1">
    <citation type="submission" date="2009-01" db="EMBL/GenBank/DDBJ databases">
        <title>Complete sequence of Anaeromyxobacter dehalogenans 2CP-1.</title>
        <authorList>
            <consortium name="US DOE Joint Genome Institute"/>
            <person name="Lucas S."/>
            <person name="Copeland A."/>
            <person name="Lapidus A."/>
            <person name="Glavina del Rio T."/>
            <person name="Dalin E."/>
            <person name="Tice H."/>
            <person name="Bruce D."/>
            <person name="Goodwin L."/>
            <person name="Pitluck S."/>
            <person name="Saunders E."/>
            <person name="Brettin T."/>
            <person name="Detter J.C."/>
            <person name="Han C."/>
            <person name="Larimer F."/>
            <person name="Land M."/>
            <person name="Hauser L."/>
            <person name="Kyrpides N."/>
            <person name="Ovchinnikova G."/>
            <person name="Beliaev A.S."/>
            <person name="Richardson P."/>
        </authorList>
    </citation>
    <scope>NUCLEOTIDE SEQUENCE</scope>
    <source>
        <strain evidence="7">2CP-1</strain>
    </source>
</reference>
<proteinExistence type="inferred from homology"/>
<dbReference type="EMBL" id="CP001359">
    <property type="protein sequence ID" value="ACL66694.1"/>
    <property type="molecule type" value="Genomic_DNA"/>
</dbReference>
<evidence type="ECO:0000313" key="7">
    <source>
        <dbReference type="EMBL" id="ACL66694.1"/>
    </source>
</evidence>
<dbReference type="Pfam" id="PF00005">
    <property type="entry name" value="ABC_tran"/>
    <property type="match status" value="1"/>
</dbReference>
<dbReference type="Gene3D" id="3.40.50.300">
    <property type="entry name" value="P-loop containing nucleotide triphosphate hydrolases"/>
    <property type="match status" value="1"/>
</dbReference>
<dbReference type="InterPro" id="IPR003593">
    <property type="entry name" value="AAA+_ATPase"/>
</dbReference>
<sequence length="250" mass="26908">MTRHGPILRVERLCKAYGATPAVDGITFHVAPGEIVGLLGPNGAGKTTTISMILGVLAPTSGGIWIDGVDLARRRSEALARTSFAAVYAPLPGNLTVSQNLTVFGLLYGVRDVRARVEALLAELDLVPFRDTKTGVLSSGEQSRVTIAKAMLNAPRLLLLDEPTASLDPAVARELRVRIRGVAAREGQGVLWTSHNMREVEEVCDRVLFLSHGRILLEGDPRTLPGEHGRASLEDLFITVAREPLALEQP</sequence>
<dbReference type="RefSeq" id="WP_015934503.1">
    <property type="nucleotide sequence ID" value="NC_011891.1"/>
</dbReference>
<dbReference type="HOGENOM" id="CLU_000604_1_2_7"/>
<organism evidence="7 8">
    <name type="scientific">Anaeromyxobacter dehalogenans (strain ATCC BAA-258 / DSM 21875 / 2CP-1)</name>
    <dbReference type="NCBI Taxonomy" id="455488"/>
    <lineage>
        <taxon>Bacteria</taxon>
        <taxon>Pseudomonadati</taxon>
        <taxon>Myxococcota</taxon>
        <taxon>Myxococcia</taxon>
        <taxon>Myxococcales</taxon>
        <taxon>Cystobacterineae</taxon>
        <taxon>Anaeromyxobacteraceae</taxon>
        <taxon>Anaeromyxobacter</taxon>
    </lineage>
</organism>
<name>B8JHI2_ANAD2</name>
<evidence type="ECO:0000256" key="1">
    <source>
        <dbReference type="ARBA" id="ARBA00005417"/>
    </source>
</evidence>
<keyword evidence="8" id="KW-1185">Reference proteome</keyword>
<dbReference type="CDD" id="cd03230">
    <property type="entry name" value="ABC_DR_subfamily_A"/>
    <property type="match status" value="1"/>
</dbReference>
<dbReference type="PROSITE" id="PS00211">
    <property type="entry name" value="ABC_TRANSPORTER_1"/>
    <property type="match status" value="1"/>
</dbReference>
<dbReference type="SMART" id="SM00382">
    <property type="entry name" value="AAA"/>
    <property type="match status" value="1"/>
</dbReference>
<evidence type="ECO:0000313" key="8">
    <source>
        <dbReference type="Proteomes" id="UP000007089"/>
    </source>
</evidence>
<protein>
    <submittedName>
        <fullName evidence="7">ABC transporter related</fullName>
    </submittedName>
</protein>
<gene>
    <name evidence="7" type="ordered locus">A2cp1_3360</name>
</gene>
<feature type="domain" description="ABC transporter" evidence="6">
    <location>
        <begin position="8"/>
        <end position="237"/>
    </location>
</feature>
<keyword evidence="3" id="KW-0536">Nodulation</keyword>
<evidence type="ECO:0000259" key="6">
    <source>
        <dbReference type="PROSITE" id="PS50893"/>
    </source>
</evidence>
<dbReference type="GO" id="GO:0005524">
    <property type="term" value="F:ATP binding"/>
    <property type="evidence" value="ECO:0007669"/>
    <property type="project" value="UniProtKB-KW"/>
</dbReference>
<keyword evidence="5" id="KW-0067">ATP-binding</keyword>
<dbReference type="InterPro" id="IPR003439">
    <property type="entry name" value="ABC_transporter-like_ATP-bd"/>
</dbReference>
<comment type="similarity">
    <text evidence="1">Belongs to the ABC transporter superfamily.</text>
</comment>
<keyword evidence="4" id="KW-0547">Nucleotide-binding</keyword>
<dbReference type="GO" id="GO:0016887">
    <property type="term" value="F:ATP hydrolysis activity"/>
    <property type="evidence" value="ECO:0007669"/>
    <property type="project" value="InterPro"/>
</dbReference>
<dbReference type="InterPro" id="IPR050763">
    <property type="entry name" value="ABC_transporter_ATP-binding"/>
</dbReference>
<dbReference type="Proteomes" id="UP000007089">
    <property type="component" value="Chromosome"/>
</dbReference>
<dbReference type="PANTHER" id="PTHR42711:SF5">
    <property type="entry name" value="ABC TRANSPORTER ATP-BINDING PROTEIN NATA"/>
    <property type="match status" value="1"/>
</dbReference>
<dbReference type="KEGG" id="acp:A2cp1_3360"/>
<dbReference type="SUPFAM" id="SSF52540">
    <property type="entry name" value="P-loop containing nucleoside triphosphate hydrolases"/>
    <property type="match status" value="1"/>
</dbReference>
<dbReference type="InterPro" id="IPR027417">
    <property type="entry name" value="P-loop_NTPase"/>
</dbReference>
<accession>B8JHI2</accession>
<evidence type="ECO:0000256" key="4">
    <source>
        <dbReference type="ARBA" id="ARBA00022741"/>
    </source>
</evidence>
<evidence type="ECO:0000256" key="2">
    <source>
        <dbReference type="ARBA" id="ARBA00022448"/>
    </source>
</evidence>
<evidence type="ECO:0000256" key="5">
    <source>
        <dbReference type="ARBA" id="ARBA00022840"/>
    </source>
</evidence>
<dbReference type="AlphaFoldDB" id="B8JHI2"/>
<dbReference type="PANTHER" id="PTHR42711">
    <property type="entry name" value="ABC TRANSPORTER ATP-BINDING PROTEIN"/>
    <property type="match status" value="1"/>
</dbReference>
<dbReference type="InterPro" id="IPR017871">
    <property type="entry name" value="ABC_transporter-like_CS"/>
</dbReference>
<keyword evidence="2" id="KW-0813">Transport</keyword>
<dbReference type="PROSITE" id="PS50893">
    <property type="entry name" value="ABC_TRANSPORTER_2"/>
    <property type="match status" value="1"/>
</dbReference>
<evidence type="ECO:0000256" key="3">
    <source>
        <dbReference type="ARBA" id="ARBA00022458"/>
    </source>
</evidence>